<sequence>MHRDRPSQCPNALLPLAVAAAATLLAVACAAGAGVSPLSTGVLPVGDATPAGGCPRGLAPLQAGAPVDWHPCRWRCPSRALCPRVQCPAKRPPLWGGFARRSSGRRRHCPTVPQPMGAAVAGASPRGASARGSNTRTRHPCSWAQVAALLATLLASAAASNAASGAPAGYQPR</sequence>
<keyword evidence="2" id="KW-0732">Signal</keyword>
<dbReference type="Proteomes" id="UP000317650">
    <property type="component" value="Chromosome 4"/>
</dbReference>
<proteinExistence type="predicted"/>
<evidence type="ECO:0000256" key="1">
    <source>
        <dbReference type="SAM" id="MobiDB-lite"/>
    </source>
</evidence>
<name>A0A4S8KCJ9_MUSBA</name>
<evidence type="ECO:0000313" key="4">
    <source>
        <dbReference type="Proteomes" id="UP000317650"/>
    </source>
</evidence>
<dbReference type="EMBL" id="PYDT01000001">
    <property type="protein sequence ID" value="THU72839.1"/>
    <property type="molecule type" value="Genomic_DNA"/>
</dbReference>
<reference evidence="3 4" key="1">
    <citation type="journal article" date="2019" name="Nat. Plants">
        <title>Genome sequencing of Musa balbisiana reveals subgenome evolution and function divergence in polyploid bananas.</title>
        <authorList>
            <person name="Yao X."/>
        </authorList>
    </citation>
    <scope>NUCLEOTIDE SEQUENCE [LARGE SCALE GENOMIC DNA]</scope>
    <source>
        <strain evidence="4">cv. DH-PKW</strain>
        <tissue evidence="3">Leaves</tissue>
    </source>
</reference>
<dbReference type="AlphaFoldDB" id="A0A4S8KCJ9"/>
<dbReference type="PROSITE" id="PS51257">
    <property type="entry name" value="PROKAR_LIPOPROTEIN"/>
    <property type="match status" value="1"/>
</dbReference>
<accession>A0A4S8KCJ9</accession>
<feature type="compositionally biased region" description="Low complexity" evidence="1">
    <location>
        <begin position="117"/>
        <end position="133"/>
    </location>
</feature>
<evidence type="ECO:0000256" key="2">
    <source>
        <dbReference type="SAM" id="SignalP"/>
    </source>
</evidence>
<comment type="caution">
    <text evidence="3">The sequence shown here is derived from an EMBL/GenBank/DDBJ whole genome shotgun (WGS) entry which is preliminary data.</text>
</comment>
<keyword evidence="4" id="KW-1185">Reference proteome</keyword>
<feature type="signal peptide" evidence="2">
    <location>
        <begin position="1"/>
        <end position="30"/>
    </location>
</feature>
<feature type="region of interest" description="Disordered" evidence="1">
    <location>
        <begin position="98"/>
        <end position="137"/>
    </location>
</feature>
<organism evidence="3 4">
    <name type="scientific">Musa balbisiana</name>
    <name type="common">Banana</name>
    <dbReference type="NCBI Taxonomy" id="52838"/>
    <lineage>
        <taxon>Eukaryota</taxon>
        <taxon>Viridiplantae</taxon>
        <taxon>Streptophyta</taxon>
        <taxon>Embryophyta</taxon>
        <taxon>Tracheophyta</taxon>
        <taxon>Spermatophyta</taxon>
        <taxon>Magnoliopsida</taxon>
        <taxon>Liliopsida</taxon>
        <taxon>Zingiberales</taxon>
        <taxon>Musaceae</taxon>
        <taxon>Musa</taxon>
    </lineage>
</organism>
<gene>
    <name evidence="3" type="ORF">C4D60_Mb04t16440</name>
</gene>
<evidence type="ECO:0000313" key="3">
    <source>
        <dbReference type="EMBL" id="THU72839.1"/>
    </source>
</evidence>
<feature type="chain" id="PRO_5020449074" evidence="2">
    <location>
        <begin position="31"/>
        <end position="173"/>
    </location>
</feature>
<protein>
    <submittedName>
        <fullName evidence="3">Uncharacterized protein</fullName>
    </submittedName>
</protein>